<organism evidence="1 2">
    <name type="scientific">Taenia crassiceps</name>
    <dbReference type="NCBI Taxonomy" id="6207"/>
    <lineage>
        <taxon>Eukaryota</taxon>
        <taxon>Metazoa</taxon>
        <taxon>Spiralia</taxon>
        <taxon>Lophotrochozoa</taxon>
        <taxon>Platyhelminthes</taxon>
        <taxon>Cestoda</taxon>
        <taxon>Eucestoda</taxon>
        <taxon>Cyclophyllidea</taxon>
        <taxon>Taeniidae</taxon>
        <taxon>Taenia</taxon>
    </lineage>
</organism>
<dbReference type="Gene3D" id="2.40.155.10">
    <property type="entry name" value="Green fluorescent protein"/>
    <property type="match status" value="1"/>
</dbReference>
<keyword evidence="2" id="KW-1185">Reference proteome</keyword>
<name>A0ABR4QH04_9CEST</name>
<evidence type="ECO:0000313" key="1">
    <source>
        <dbReference type="EMBL" id="KAL5108685.1"/>
    </source>
</evidence>
<reference evidence="1 2" key="1">
    <citation type="journal article" date="2022" name="Front. Cell. Infect. Microbiol.">
        <title>The Genomes of Two Strains of Taenia crassiceps the Animal Model for the Study of Human Cysticercosis.</title>
        <authorList>
            <person name="Bobes R.J."/>
            <person name="Estrada K."/>
            <person name="Rios-Valencia D.G."/>
            <person name="Calderon-Gallegos A."/>
            <person name="de la Torre P."/>
            <person name="Carrero J.C."/>
            <person name="Sanchez-Flores A."/>
            <person name="Laclette J.P."/>
        </authorList>
    </citation>
    <scope>NUCLEOTIDE SEQUENCE [LARGE SCALE GENOMIC DNA]</scope>
    <source>
        <strain evidence="1">WFUcys</strain>
    </source>
</reference>
<proteinExistence type="predicted"/>
<accession>A0ABR4QH04</accession>
<protein>
    <submittedName>
        <fullName evidence="1">Uncharacterized protein</fullName>
    </submittedName>
</protein>
<sequence length="359" mass="40939">MLLLGFHHLRAENLNIPIFFRYFVATAMTGSSLSFWECEVSNCEDLYAECFNFTSMVCCICPPGFNGGGWEQCINRRSAARFIRLKGLISMRNPDGNYEHSFPISHETITMRGPPLGQTAIYDVPSMGAVHNTLRLLTPLLHYINAFTSFPTENSRIYNIFSLTGGFSNLVRLRFNVSYHSLGNLLIEAMIQRSISDSDYYEGNMNLEVRSEKEFNVPKEIYVERQFGDGTIHYSKIARGVLRFRRKHLKLTTMKRQPPRLLRVSIIGTVYVVVDEAACLLQNGSLIEEAKDTFTVRLDPKGYCNTACPHSSTYCTIYCLDYPVLESRQALYTEEEGIRKPRIIGTEEEDKERHESGVA</sequence>
<dbReference type="Proteomes" id="UP001651158">
    <property type="component" value="Unassembled WGS sequence"/>
</dbReference>
<comment type="caution">
    <text evidence="1">The sequence shown here is derived from an EMBL/GenBank/DDBJ whole genome shotgun (WGS) entry which is preliminary data.</text>
</comment>
<dbReference type="InterPro" id="IPR009017">
    <property type="entry name" value="GFP"/>
</dbReference>
<evidence type="ECO:0000313" key="2">
    <source>
        <dbReference type="Proteomes" id="UP001651158"/>
    </source>
</evidence>
<gene>
    <name evidence="1" type="ORF">TcWFU_003137</name>
</gene>
<dbReference type="EMBL" id="JAKROA010000003">
    <property type="protein sequence ID" value="KAL5108685.1"/>
    <property type="molecule type" value="Genomic_DNA"/>
</dbReference>